<evidence type="ECO:0000256" key="2">
    <source>
        <dbReference type="ARBA" id="ARBA00022771"/>
    </source>
</evidence>
<keyword evidence="3" id="KW-0862">Zinc</keyword>
<evidence type="ECO:0000256" key="3">
    <source>
        <dbReference type="ARBA" id="ARBA00022833"/>
    </source>
</evidence>
<dbReference type="PROSITE" id="PS51800">
    <property type="entry name" value="ZF_CHHC_U11_48K"/>
    <property type="match status" value="4"/>
</dbReference>
<dbReference type="Proteomes" id="UP000710432">
    <property type="component" value="Unassembled WGS sequence"/>
</dbReference>
<reference evidence="7" key="1">
    <citation type="submission" date="2020-03" db="EMBL/GenBank/DDBJ databases">
        <title>Studies in the Genomics of Life Span.</title>
        <authorList>
            <person name="Glass D."/>
        </authorList>
    </citation>
    <scope>NUCLEOTIDE SEQUENCE</scope>
    <source>
        <strain evidence="7">LTLLF</strain>
        <tissue evidence="7">Muscle</tissue>
    </source>
</reference>
<evidence type="ECO:0000259" key="6">
    <source>
        <dbReference type="PROSITE" id="PS51800"/>
    </source>
</evidence>
<dbReference type="PANTHER" id="PTHR21402">
    <property type="entry name" value="GAMETOCYTE SPECIFIC FACTOR 1-RELATED"/>
    <property type="match status" value="1"/>
</dbReference>
<dbReference type="PANTHER" id="PTHR21402:SF9">
    <property type="entry name" value="GAMETOCYTE-SPECIFIC FACTOR 1"/>
    <property type="match status" value="1"/>
</dbReference>
<dbReference type="InterPro" id="IPR051591">
    <property type="entry name" value="UPF0224_FAM112_RNA_Proc"/>
</dbReference>
<dbReference type="InterPro" id="IPR036236">
    <property type="entry name" value="Znf_C2H2_sf"/>
</dbReference>
<feature type="domain" description="CHHC U11-48K-type" evidence="6">
    <location>
        <begin position="220"/>
        <end position="247"/>
    </location>
</feature>
<evidence type="ECO:0000313" key="8">
    <source>
        <dbReference type="Proteomes" id="UP000710432"/>
    </source>
</evidence>
<evidence type="ECO:0000256" key="5">
    <source>
        <dbReference type="SAM" id="MobiDB-lite"/>
    </source>
</evidence>
<feature type="domain" description="CHHC U11-48K-type" evidence="6">
    <location>
        <begin position="186"/>
        <end position="213"/>
    </location>
</feature>
<feature type="domain" description="CHHC U11-48K-type" evidence="6">
    <location>
        <begin position="40"/>
        <end position="67"/>
    </location>
</feature>
<dbReference type="InterPro" id="IPR022776">
    <property type="entry name" value="TRM13/UPF0224_CHHC_Znf_dom"/>
</dbReference>
<feature type="region of interest" description="Disordered" evidence="5">
    <location>
        <begin position="74"/>
        <end position="95"/>
    </location>
</feature>
<dbReference type="AlphaFoldDB" id="A0A8J6GUJ5"/>
<feature type="domain" description="CHHC U11-48K-type" evidence="6">
    <location>
        <begin position="6"/>
        <end position="33"/>
    </location>
</feature>
<dbReference type="Pfam" id="PF05253">
    <property type="entry name" value="zf-U11-48K"/>
    <property type="match status" value="4"/>
</dbReference>
<keyword evidence="1" id="KW-0479">Metal-binding</keyword>
<dbReference type="SUPFAM" id="SSF57667">
    <property type="entry name" value="beta-beta-alpha zinc fingers"/>
    <property type="match status" value="2"/>
</dbReference>
<dbReference type="GO" id="GO:0008270">
    <property type="term" value="F:zinc ion binding"/>
    <property type="evidence" value="ECO:0007669"/>
    <property type="project" value="UniProtKB-KW"/>
</dbReference>
<protein>
    <submittedName>
        <fullName evidence="7">Gametocyte-specific factor 1</fullName>
    </submittedName>
</protein>
<keyword evidence="2 4" id="KW-0863">Zinc-finger</keyword>
<evidence type="ECO:0000256" key="4">
    <source>
        <dbReference type="PROSITE-ProRule" id="PRU01141"/>
    </source>
</evidence>
<evidence type="ECO:0000256" key="1">
    <source>
        <dbReference type="ARBA" id="ARBA00022723"/>
    </source>
</evidence>
<evidence type="ECO:0000313" key="7">
    <source>
        <dbReference type="EMBL" id="KAH0516767.1"/>
    </source>
</evidence>
<organism evidence="7 8">
    <name type="scientific">Microtus ochrogaster</name>
    <name type="common">Prairie vole</name>
    <dbReference type="NCBI Taxonomy" id="79684"/>
    <lineage>
        <taxon>Eukaryota</taxon>
        <taxon>Metazoa</taxon>
        <taxon>Chordata</taxon>
        <taxon>Craniata</taxon>
        <taxon>Vertebrata</taxon>
        <taxon>Euteleostomi</taxon>
        <taxon>Mammalia</taxon>
        <taxon>Eutheria</taxon>
        <taxon>Euarchontoglires</taxon>
        <taxon>Glires</taxon>
        <taxon>Rodentia</taxon>
        <taxon>Myomorpha</taxon>
        <taxon>Muroidea</taxon>
        <taxon>Cricetidae</taxon>
        <taxon>Arvicolinae</taxon>
        <taxon>Microtus</taxon>
    </lineage>
</organism>
<sequence>MELEAIELCPYDPNHRIPASRLQYHLASCKKKNPKIAKKMANCKYNACHVVPIKRLKDHEANCVNRSAVDDEPLNLPKVTPPSFEGNENSNAGDQITDPDVWNVDHMHHSPSFVLETFAPKKLVCERMARVFVGKPEDNLLPPVFSTHLMDSGFYTQVLRLGPLEQDSFAISMEDTYIDSLDPEKLLQCPYDKNHQIRACRFPYHLIKCRKNHPDVANKLATCPFNARHQVPRAEISHHISSCDDKSCIEQDVVNQTRNLGQETLAESTWQCPPCDEDWDKDLWEQTSTPFVWGTANFCSNNSPANNIVMEHKSNLASGMRVPKSLPYVLPWKNSK</sequence>
<accession>A0A8J6GUJ5</accession>
<proteinExistence type="predicted"/>
<gene>
    <name evidence="7" type="ORF">LTLLF_124300</name>
</gene>
<name>A0A8J6GUJ5_MICOH</name>
<dbReference type="EMBL" id="JAATJU010019089">
    <property type="protein sequence ID" value="KAH0516767.1"/>
    <property type="molecule type" value="Genomic_DNA"/>
</dbReference>
<comment type="caution">
    <text evidence="7">The sequence shown here is derived from an EMBL/GenBank/DDBJ whole genome shotgun (WGS) entry which is preliminary data.</text>
</comment>